<dbReference type="SUPFAM" id="SSF53649">
    <property type="entry name" value="Alkaline phosphatase-like"/>
    <property type="match status" value="1"/>
</dbReference>
<dbReference type="InterPro" id="IPR002591">
    <property type="entry name" value="Phosphodiest/P_Trfase"/>
</dbReference>
<dbReference type="Gene3D" id="3.40.720.10">
    <property type="entry name" value="Alkaline Phosphatase, subunit A"/>
    <property type="match status" value="2"/>
</dbReference>
<protein>
    <submittedName>
        <fullName evidence="2">Type I phosphodiesterase/nucleotide pyrophosphatase</fullName>
    </submittedName>
</protein>
<organism evidence="2 3">
    <name type="scientific">Natrialba hulunbeirensis JCM 10989</name>
    <dbReference type="NCBI Taxonomy" id="1227493"/>
    <lineage>
        <taxon>Archaea</taxon>
        <taxon>Methanobacteriati</taxon>
        <taxon>Methanobacteriota</taxon>
        <taxon>Stenosarchaea group</taxon>
        <taxon>Halobacteria</taxon>
        <taxon>Halobacteriales</taxon>
        <taxon>Natrialbaceae</taxon>
        <taxon>Natrialba</taxon>
    </lineage>
</organism>
<feature type="region of interest" description="Disordered" evidence="1">
    <location>
        <begin position="548"/>
        <end position="610"/>
    </location>
</feature>
<dbReference type="GO" id="GO:0016787">
    <property type="term" value="F:hydrolase activity"/>
    <property type="evidence" value="ECO:0007669"/>
    <property type="project" value="UniProtKB-ARBA"/>
</dbReference>
<dbReference type="Proteomes" id="UP000011519">
    <property type="component" value="Unassembled WGS sequence"/>
</dbReference>
<reference evidence="2 3" key="1">
    <citation type="journal article" date="2014" name="PLoS Genet.">
        <title>Phylogenetically driven sequencing of extremely halophilic archaea reveals strategies for static and dynamic osmo-response.</title>
        <authorList>
            <person name="Becker E.A."/>
            <person name="Seitzer P.M."/>
            <person name="Tritt A."/>
            <person name="Larsen D."/>
            <person name="Krusor M."/>
            <person name="Yao A.I."/>
            <person name="Wu D."/>
            <person name="Madern D."/>
            <person name="Eisen J.A."/>
            <person name="Darling A.E."/>
            <person name="Facciotti M.T."/>
        </authorList>
    </citation>
    <scope>NUCLEOTIDE SEQUENCE [LARGE SCALE GENOMIC DNA]</scope>
    <source>
        <strain evidence="2 3">JCM 10989</strain>
    </source>
</reference>
<evidence type="ECO:0000256" key="1">
    <source>
        <dbReference type="SAM" id="MobiDB-lite"/>
    </source>
</evidence>
<dbReference type="RefSeq" id="WP_006654665.1">
    <property type="nucleotide sequence ID" value="NZ_AOIM01000041.1"/>
</dbReference>
<dbReference type="STRING" id="1227493.C483_17668"/>
<dbReference type="OrthoDB" id="33550at2157"/>
<dbReference type="InterPro" id="IPR017850">
    <property type="entry name" value="Alkaline_phosphatase_core_sf"/>
</dbReference>
<feature type="compositionally biased region" description="Basic and acidic residues" evidence="1">
    <location>
        <begin position="1"/>
        <end position="10"/>
    </location>
</feature>
<sequence>MSRTSRRDETASNAQESPTNIDDEPNSKSASTSSLDTLVIGIDAGCMPVFERLFEEGRIPTIERLCTDGLAAPLESQIPPWTPSAWPSVYTGQNPGKHGAIGFVGYDGYDWHVTSNDDVDAHPLWTLLDQQGHSSVVVNAPVTHPPDEFDGAVIPGFLGPEDPPCQPAGLLDEVRDEIGEYRVYPNYTRDDDSVSESAKIDEYQRLVRMRGDAFRYLADEYDPDFGFLQFQKTDTVFHEFAGAEDKVNAVYEATDEAIAQVLDECEPDRVFLVSDHGMGPYEGYEFRLNEFLRDEGFLETTTGGKGMPSWTPMRRRLREGEEYDTWEPGTVARAASVAAKFGITASRIRTVLERVGLAELAIKYAPSGVSRTANEQVDFGESKAYVRARTELGVRINLEGREPMGVVPPAEYDDLREELMETLRRVETPDGEPFFETVAPREEYFHGENVGETVDIVTIPADFEHALSEQFREDADDYFGPVEPWNHKLDGIFVAAGEGIDETAAIDRAHLFDVAPTVLAAMGVPTSERMDGEVVPVVEPTEAIAYPAYSGVGAGDRDRDGADETEDRERTAEDRNENENENESNRDRDRERPDADDDVTERLADLGYMN</sequence>
<dbReference type="PANTHER" id="PTHR10151:SF120">
    <property type="entry name" value="BIS(5'-ADENOSYL)-TRIPHOSPHATASE"/>
    <property type="match status" value="1"/>
</dbReference>
<feature type="compositionally biased region" description="Polar residues" evidence="1">
    <location>
        <begin position="11"/>
        <end position="20"/>
    </location>
</feature>
<dbReference type="PATRIC" id="fig|1227493.4.peg.3551"/>
<proteinExistence type="predicted"/>
<dbReference type="EMBL" id="AOIM01000041">
    <property type="protein sequence ID" value="ELY87749.1"/>
    <property type="molecule type" value="Genomic_DNA"/>
</dbReference>
<accession>L9ZN02</accession>
<dbReference type="AlphaFoldDB" id="L9ZN02"/>
<dbReference type="PANTHER" id="PTHR10151">
    <property type="entry name" value="ECTONUCLEOTIDE PYROPHOSPHATASE/PHOSPHODIESTERASE"/>
    <property type="match status" value="1"/>
</dbReference>
<feature type="region of interest" description="Disordered" evidence="1">
    <location>
        <begin position="1"/>
        <end position="32"/>
    </location>
</feature>
<evidence type="ECO:0000313" key="3">
    <source>
        <dbReference type="Proteomes" id="UP000011519"/>
    </source>
</evidence>
<name>L9ZN02_9EURY</name>
<feature type="compositionally biased region" description="Basic and acidic residues" evidence="1">
    <location>
        <begin position="555"/>
        <end position="593"/>
    </location>
</feature>
<evidence type="ECO:0000313" key="2">
    <source>
        <dbReference type="EMBL" id="ELY87749.1"/>
    </source>
</evidence>
<gene>
    <name evidence="2" type="ORF">C483_17668</name>
</gene>
<dbReference type="Pfam" id="PF01663">
    <property type="entry name" value="Phosphodiest"/>
    <property type="match status" value="1"/>
</dbReference>
<keyword evidence="3" id="KW-1185">Reference proteome</keyword>
<comment type="caution">
    <text evidence="2">The sequence shown here is derived from an EMBL/GenBank/DDBJ whole genome shotgun (WGS) entry which is preliminary data.</text>
</comment>